<proteinExistence type="predicted"/>
<evidence type="ECO:0000313" key="2">
    <source>
        <dbReference type="Proteomes" id="UP000736787"/>
    </source>
</evidence>
<protein>
    <submittedName>
        <fullName evidence="1">Uncharacterized protein</fullName>
    </submittedName>
</protein>
<sequence>MAYDGKTKSPKDVKKEAVWGGGAYPGGQLRFVRLRARRTGSRDGVRESHGRLRRLIVSLRRRQREVSTARAAEPRVTTHEKVKSGVVRVMGGREGDDYGKERVYG</sequence>
<reference evidence="1" key="1">
    <citation type="submission" date="2018-10" db="EMBL/GenBank/DDBJ databases">
        <title>Effector identification in a new, highly contiguous assembly of the strawberry crown rot pathogen Phytophthora cactorum.</title>
        <authorList>
            <person name="Armitage A.D."/>
            <person name="Nellist C.F."/>
            <person name="Bates H."/>
            <person name="Vickerstaff R.J."/>
            <person name="Harrison R.J."/>
        </authorList>
    </citation>
    <scope>NUCLEOTIDE SEQUENCE</scope>
    <source>
        <strain evidence="1">4040</strain>
    </source>
</reference>
<evidence type="ECO:0000313" key="1">
    <source>
        <dbReference type="EMBL" id="KAG2955976.1"/>
    </source>
</evidence>
<organism evidence="1 2">
    <name type="scientific">Phytophthora cactorum</name>
    <dbReference type="NCBI Taxonomy" id="29920"/>
    <lineage>
        <taxon>Eukaryota</taxon>
        <taxon>Sar</taxon>
        <taxon>Stramenopiles</taxon>
        <taxon>Oomycota</taxon>
        <taxon>Peronosporomycetes</taxon>
        <taxon>Peronosporales</taxon>
        <taxon>Peronosporaceae</taxon>
        <taxon>Phytophthora</taxon>
    </lineage>
</organism>
<name>A0A8T1ELH2_9STRA</name>
<dbReference type="AlphaFoldDB" id="A0A8T1ELH2"/>
<gene>
    <name evidence="1" type="ORF">PC117_g111</name>
</gene>
<accession>A0A8T1ELH2</accession>
<dbReference type="Proteomes" id="UP000736787">
    <property type="component" value="Unassembled WGS sequence"/>
</dbReference>
<comment type="caution">
    <text evidence="1">The sequence shown here is derived from an EMBL/GenBank/DDBJ whole genome shotgun (WGS) entry which is preliminary data.</text>
</comment>
<dbReference type="EMBL" id="RCMK01000001">
    <property type="protein sequence ID" value="KAG2955976.1"/>
    <property type="molecule type" value="Genomic_DNA"/>
</dbReference>